<dbReference type="RefSeq" id="WP_040108669.1">
    <property type="nucleotide sequence ID" value="NZ_JACBEA010000035.1"/>
</dbReference>
<comment type="caution">
    <text evidence="1">The sequence shown here is derived from an EMBL/GenBank/DDBJ whole genome shotgun (WGS) entry which is preliminary data.</text>
</comment>
<accession>A0A7X5P768</accession>
<reference evidence="1 2" key="1">
    <citation type="submission" date="2019-04" db="EMBL/GenBank/DDBJ databases">
        <title>Genome sequencing of Clostridium botulinum Groups I-IV and Clostridium butyricum.</title>
        <authorList>
            <person name="Brunt J."/>
            <person name="Van Vliet A.H.M."/>
            <person name="Stringer S.C."/>
            <person name="Carter A.T."/>
            <person name="Peck M.W."/>
        </authorList>
    </citation>
    <scope>NUCLEOTIDE SEQUENCE [LARGE SCALE GENOMIC DNA]</scope>
    <source>
        <strain evidence="1 2">IFR 18/108</strain>
    </source>
</reference>
<name>A0A7X5P768_CLOSG</name>
<evidence type="ECO:0000313" key="2">
    <source>
        <dbReference type="Proteomes" id="UP000486601"/>
    </source>
</evidence>
<sequence length="99" mass="11649">MAKIMITISLTKYLRELTKQWGPKEEIFITKTYGGQVWISVDAPGELFREEGANYIEFNDSDMFIKLPKEIHQHFNIKYGNHKTLKQILDEIKESEKSK</sequence>
<dbReference type="EMBL" id="SXCS01000001">
    <property type="protein sequence ID" value="NFR60482.1"/>
    <property type="molecule type" value="Genomic_DNA"/>
</dbReference>
<gene>
    <name evidence="1" type="ORF">FDF70_02990</name>
</gene>
<organism evidence="1 2">
    <name type="scientific">Clostridium sporogenes</name>
    <dbReference type="NCBI Taxonomy" id="1509"/>
    <lineage>
        <taxon>Bacteria</taxon>
        <taxon>Bacillati</taxon>
        <taxon>Bacillota</taxon>
        <taxon>Clostridia</taxon>
        <taxon>Eubacteriales</taxon>
        <taxon>Clostridiaceae</taxon>
        <taxon>Clostridium</taxon>
    </lineage>
</organism>
<evidence type="ECO:0000313" key="1">
    <source>
        <dbReference type="EMBL" id="NFR60482.1"/>
    </source>
</evidence>
<proteinExistence type="predicted"/>
<dbReference type="Proteomes" id="UP000486601">
    <property type="component" value="Unassembled WGS sequence"/>
</dbReference>
<dbReference type="AlphaFoldDB" id="A0A7X5P768"/>
<protein>
    <submittedName>
        <fullName evidence="1">Uncharacterized protein</fullName>
    </submittedName>
</protein>